<dbReference type="SUPFAM" id="SSF51735">
    <property type="entry name" value="NAD(P)-binding Rossmann-fold domains"/>
    <property type="match status" value="2"/>
</dbReference>
<dbReference type="RefSeq" id="WP_245690284.1">
    <property type="nucleotide sequence ID" value="NZ_FNIM01000001.1"/>
</dbReference>
<gene>
    <name evidence="5" type="ORF">SAMN05216355_101279</name>
</gene>
<evidence type="ECO:0000256" key="2">
    <source>
        <dbReference type="SAM" id="MobiDB-lite"/>
    </source>
</evidence>
<name>A0A1G9ZL62_9ACTO</name>
<dbReference type="InterPro" id="IPR003869">
    <property type="entry name" value="Polysac_CapD-like"/>
</dbReference>
<evidence type="ECO:0000259" key="4">
    <source>
        <dbReference type="Pfam" id="PF02719"/>
    </source>
</evidence>
<feature type="transmembrane region" description="Helical" evidence="3">
    <location>
        <begin position="149"/>
        <end position="172"/>
    </location>
</feature>
<evidence type="ECO:0000256" key="1">
    <source>
        <dbReference type="ARBA" id="ARBA00007430"/>
    </source>
</evidence>
<dbReference type="STRING" id="332524.SAMN04487766_11751"/>
<dbReference type="CDD" id="cd05237">
    <property type="entry name" value="UDP_invert_4-6DH_SDR_e"/>
    <property type="match status" value="1"/>
</dbReference>
<evidence type="ECO:0000256" key="3">
    <source>
        <dbReference type="SAM" id="Phobius"/>
    </source>
</evidence>
<feature type="region of interest" description="Disordered" evidence="2">
    <location>
        <begin position="1"/>
        <end position="26"/>
    </location>
</feature>
<dbReference type="InterPro" id="IPR051203">
    <property type="entry name" value="Polysaccharide_Synthase-Rel"/>
</dbReference>
<dbReference type="Pfam" id="PF13727">
    <property type="entry name" value="CoA_binding_3"/>
    <property type="match status" value="1"/>
</dbReference>
<feature type="transmembrane region" description="Helical" evidence="3">
    <location>
        <begin position="123"/>
        <end position="143"/>
    </location>
</feature>
<organism evidence="5 6">
    <name type="scientific">Actinomyces ruminicola</name>
    <dbReference type="NCBI Taxonomy" id="332524"/>
    <lineage>
        <taxon>Bacteria</taxon>
        <taxon>Bacillati</taxon>
        <taxon>Actinomycetota</taxon>
        <taxon>Actinomycetes</taxon>
        <taxon>Actinomycetales</taxon>
        <taxon>Actinomycetaceae</taxon>
        <taxon>Actinomyces</taxon>
    </lineage>
</organism>
<dbReference type="AlphaFoldDB" id="A0A1G9ZL62"/>
<sequence>MNSLNSFTAPPDSQPGGDSAAASHPASVPAAGRSVAHSVRDSWPTTDIGGSRLHLPHGTIPALDCAMWVLAIVLVVSLNIDGGPAEPARAAVGVTILLAVVLQLLAWLLFLRGRVRFATSDEIPQILVTDLFVAAVLMLTSALSQGVLLPLGTAGVSGAVALTLHLAARWLFQHFVAWRRRPQAHRTRRTIVLGAGYGGVQAISLMQQDQDGVFTPVAILDDDPSKRHLRISGVRVLGPWDALGQVAQETRADLVLLAVPSAGPDKVDEVVRNAQNLGLEIRIMPSMEELVDRAPSYRPDASQLQSTNVFRAPQIADLLGRREIDTDVDAIGAYLTGERVLVTGAGGSIGSQLCQAIARYEPERLIMVDRDDSALHAVQLSLDGQAMLDSPDLILGDLRTPGFIQALFDENRPTIVFHAAALKHVTLTERFPEEAFLTNVAATRDLLLAAASHDVRRFINISTDKAADPQCVLGYSKRVAERLTATVGRTLAPDRRFMSVRFGNVLGSRGSALLTFAAQLERGLPLTITDPSMERFFMSVDEACQLVLQAGVLGRSGEVLILDMGEPHNIEEIARRFATLMGQPDTKVTYTHVRPGEKLTEDLFGRGEADLRPNHPLISQTSVPPFPMEKLEAIADLRERAQWGQHGALVRRWMEAESGA</sequence>
<dbReference type="Pfam" id="PF02719">
    <property type="entry name" value="Polysacc_synt_2"/>
    <property type="match status" value="1"/>
</dbReference>
<comment type="similarity">
    <text evidence="1">Belongs to the polysaccharide synthase family.</text>
</comment>
<keyword evidence="3" id="KW-0472">Membrane</keyword>
<keyword evidence="6" id="KW-1185">Reference proteome</keyword>
<evidence type="ECO:0000313" key="6">
    <source>
        <dbReference type="Proteomes" id="UP000198541"/>
    </source>
</evidence>
<feature type="domain" description="Polysaccharide biosynthesis protein CapD-like" evidence="4">
    <location>
        <begin position="340"/>
        <end position="618"/>
    </location>
</feature>
<dbReference type="PANTHER" id="PTHR43318">
    <property type="entry name" value="UDP-N-ACETYLGLUCOSAMINE 4,6-DEHYDRATASE"/>
    <property type="match status" value="1"/>
</dbReference>
<dbReference type="Gene3D" id="3.40.50.720">
    <property type="entry name" value="NAD(P)-binding Rossmann-like Domain"/>
    <property type="match status" value="2"/>
</dbReference>
<dbReference type="InterPro" id="IPR036291">
    <property type="entry name" value="NAD(P)-bd_dom_sf"/>
</dbReference>
<dbReference type="PANTHER" id="PTHR43318:SF1">
    <property type="entry name" value="POLYSACCHARIDE BIOSYNTHESIS PROTEIN EPSC-RELATED"/>
    <property type="match status" value="1"/>
</dbReference>
<proteinExistence type="inferred from homology"/>
<dbReference type="Proteomes" id="UP000198541">
    <property type="component" value="Unassembled WGS sequence"/>
</dbReference>
<protein>
    <submittedName>
        <fullName evidence="5">NDP-sugar epimerase, includes UDP-GlcNAc-inverting 4,6-dehydratase FlaA1 and capsular polysaccharide biosynthesis protein EpsC</fullName>
    </submittedName>
</protein>
<keyword evidence="3" id="KW-1133">Transmembrane helix</keyword>
<reference evidence="6" key="1">
    <citation type="submission" date="2016-10" db="EMBL/GenBank/DDBJ databases">
        <authorList>
            <person name="Varghese N."/>
            <person name="Submissions S."/>
        </authorList>
    </citation>
    <scope>NUCLEOTIDE SEQUENCE [LARGE SCALE GENOMIC DNA]</scope>
    <source>
        <strain evidence="6">DSM 27982</strain>
    </source>
</reference>
<dbReference type="EMBL" id="FNIM01000001">
    <property type="protein sequence ID" value="SDN22078.1"/>
    <property type="molecule type" value="Genomic_DNA"/>
</dbReference>
<accession>A0A1G9ZL62</accession>
<feature type="transmembrane region" description="Helical" evidence="3">
    <location>
        <begin position="90"/>
        <end position="111"/>
    </location>
</feature>
<evidence type="ECO:0000313" key="5">
    <source>
        <dbReference type="EMBL" id="SDN22078.1"/>
    </source>
</evidence>
<keyword evidence="3" id="KW-0812">Transmembrane</keyword>
<feature type="transmembrane region" description="Helical" evidence="3">
    <location>
        <begin position="60"/>
        <end position="78"/>
    </location>
</feature>